<dbReference type="EMBL" id="MCFA01000280">
    <property type="protein sequence ID" value="ORX95380.1"/>
    <property type="molecule type" value="Genomic_DNA"/>
</dbReference>
<dbReference type="Proteomes" id="UP000193144">
    <property type="component" value="Unassembled WGS sequence"/>
</dbReference>
<sequence length="398" mass="44392">MRFVCLDSNIDEPLLSHARTRMREEEFLSSVRAFLSLLAIAETEYLDYVQLKLLPHKLSFHRCPPATTTRDAFQYTPDGPPSRSHTGDDAQLSNAISGSQLRTTASTPRLTTPETTDSRDLFATYTTLEDHPSPYEQAASVDEEMLDRSEDITGALTASCSMSHSLTLPTSGNTCDTLPTTTDSNKPATDIMSDVAETSPLPWSSQAERHTECSTASPSQTSSSWSLSPVVDSMYAWSASLVPPTHYLRSVKQLDRLYGGSSARGLRNLGEIIEIGDSFLREDAGSFIQSIRHRWGREGLWYRSPLSNPNIGDSVAERMLESLRCAKTVEHDSAVDPVRLKMARIFLYQYFEQKRLDVQKDPRLLSMISQGKNRSSIVLDVILEHMYSCNKIQVGLQV</sequence>
<feature type="compositionally biased region" description="Polar residues" evidence="1">
    <location>
        <begin position="91"/>
        <end position="115"/>
    </location>
</feature>
<comment type="caution">
    <text evidence="2">The sequence shown here is derived from an EMBL/GenBank/DDBJ whole genome shotgun (WGS) entry which is preliminary data.</text>
</comment>
<organism evidence="2 3">
    <name type="scientific">Clohesyomyces aquaticus</name>
    <dbReference type="NCBI Taxonomy" id="1231657"/>
    <lineage>
        <taxon>Eukaryota</taxon>
        <taxon>Fungi</taxon>
        <taxon>Dikarya</taxon>
        <taxon>Ascomycota</taxon>
        <taxon>Pezizomycotina</taxon>
        <taxon>Dothideomycetes</taxon>
        <taxon>Pleosporomycetidae</taxon>
        <taxon>Pleosporales</taxon>
        <taxon>Lindgomycetaceae</taxon>
        <taxon>Clohesyomyces</taxon>
    </lineage>
</organism>
<gene>
    <name evidence="2" type="ORF">BCR34DRAFT_669461</name>
</gene>
<accession>A0A1Y1YBI7</accession>
<proteinExistence type="predicted"/>
<evidence type="ECO:0000256" key="1">
    <source>
        <dbReference type="SAM" id="MobiDB-lite"/>
    </source>
</evidence>
<name>A0A1Y1YBI7_9PLEO</name>
<keyword evidence="3" id="KW-1185">Reference proteome</keyword>
<reference evidence="2 3" key="1">
    <citation type="submission" date="2016-07" db="EMBL/GenBank/DDBJ databases">
        <title>Pervasive Adenine N6-methylation of Active Genes in Fungi.</title>
        <authorList>
            <consortium name="DOE Joint Genome Institute"/>
            <person name="Mondo S.J."/>
            <person name="Dannebaum R.O."/>
            <person name="Kuo R.C."/>
            <person name="Labutti K."/>
            <person name="Haridas S."/>
            <person name="Kuo A."/>
            <person name="Salamov A."/>
            <person name="Ahrendt S.R."/>
            <person name="Lipzen A."/>
            <person name="Sullivan W."/>
            <person name="Andreopoulos W.B."/>
            <person name="Clum A."/>
            <person name="Lindquist E."/>
            <person name="Daum C."/>
            <person name="Ramamoorthy G.K."/>
            <person name="Gryganskyi A."/>
            <person name="Culley D."/>
            <person name="Magnuson J.K."/>
            <person name="James T.Y."/>
            <person name="O'Malley M.A."/>
            <person name="Stajich J.E."/>
            <person name="Spatafora J.W."/>
            <person name="Visel A."/>
            <person name="Grigoriev I.V."/>
        </authorList>
    </citation>
    <scope>NUCLEOTIDE SEQUENCE [LARGE SCALE GENOMIC DNA]</scope>
    <source>
        <strain evidence="2 3">CBS 115471</strain>
    </source>
</reference>
<feature type="region of interest" description="Disordered" evidence="1">
    <location>
        <begin position="70"/>
        <end position="119"/>
    </location>
</feature>
<feature type="region of interest" description="Disordered" evidence="1">
    <location>
        <begin position="201"/>
        <end position="225"/>
    </location>
</feature>
<evidence type="ECO:0000313" key="2">
    <source>
        <dbReference type="EMBL" id="ORX95380.1"/>
    </source>
</evidence>
<dbReference type="AlphaFoldDB" id="A0A1Y1YBI7"/>
<feature type="compositionally biased region" description="Low complexity" evidence="1">
    <location>
        <begin position="214"/>
        <end position="225"/>
    </location>
</feature>
<protein>
    <submittedName>
        <fullName evidence="2">Uncharacterized protein</fullName>
    </submittedName>
</protein>
<evidence type="ECO:0000313" key="3">
    <source>
        <dbReference type="Proteomes" id="UP000193144"/>
    </source>
</evidence>
<dbReference type="OrthoDB" id="3798579at2759"/>